<organism evidence="3">
    <name type="scientific">Leptosphaeria maculans (strain JN3 / isolate v23.1.3 / race Av1-4-5-6-7-8)</name>
    <name type="common">Blackleg fungus</name>
    <name type="synonym">Phoma lingam</name>
    <dbReference type="NCBI Taxonomy" id="985895"/>
    <lineage>
        <taxon>Eukaryota</taxon>
        <taxon>Fungi</taxon>
        <taxon>Dikarya</taxon>
        <taxon>Ascomycota</taxon>
        <taxon>Pezizomycotina</taxon>
        <taxon>Dothideomycetes</taxon>
        <taxon>Pleosporomycetidae</taxon>
        <taxon>Pleosporales</taxon>
        <taxon>Pleosporineae</taxon>
        <taxon>Leptosphaeriaceae</taxon>
        <taxon>Plenodomus</taxon>
        <taxon>Plenodomus lingam/Leptosphaeria maculans species complex</taxon>
    </lineage>
</organism>
<dbReference type="InterPro" id="IPR011009">
    <property type="entry name" value="Kinase-like_dom_sf"/>
</dbReference>
<dbReference type="GeneID" id="13291071"/>
<dbReference type="PANTHER" id="PTHR21310">
    <property type="entry name" value="AMINOGLYCOSIDE PHOSPHOTRANSFERASE-RELATED-RELATED"/>
    <property type="match status" value="1"/>
</dbReference>
<dbReference type="Gene3D" id="3.90.1200.10">
    <property type="match status" value="1"/>
</dbReference>
<proteinExistence type="predicted"/>
<name>E4ZT54_LEPMJ</name>
<evidence type="ECO:0000259" key="1">
    <source>
        <dbReference type="Pfam" id="PF01636"/>
    </source>
</evidence>
<dbReference type="OrthoDB" id="8300194at2759"/>
<dbReference type="Pfam" id="PF01636">
    <property type="entry name" value="APH"/>
    <property type="match status" value="1"/>
</dbReference>
<dbReference type="SUPFAM" id="SSF56112">
    <property type="entry name" value="Protein kinase-like (PK-like)"/>
    <property type="match status" value="1"/>
</dbReference>
<accession>E4ZT54</accession>
<dbReference type="eggNOG" id="ENOG502R9UI">
    <property type="taxonomic scope" value="Eukaryota"/>
</dbReference>
<dbReference type="InterPro" id="IPR051678">
    <property type="entry name" value="AGP_Transferase"/>
</dbReference>
<sequence length="281" mass="32046">MQNTVASKKESSASTAQSINATPFRRYLTLLAVKLLKRIRKSRGPVIFLSSKICVKCGGQVTLNEASTMQFVAQHTSIPVPRVYCAFKRKGRVYIVMERIQGEPIGAGWYKRSEESKAKLLEQLKRMIEEMRSITPPEGVGVAHVNGGPLYAPRLPGTYLHSGPFSTIQDFHSYLRFGIEAHPEHKPEISELISRQEKVRDPPVFTHGDLSSFNILVSGDEIVGIIDWETAGWYPSYWEYTSAWDVNPYNEFWRDEVGKFIQPMPEELEMERVRLEYFGDV</sequence>
<dbReference type="STRING" id="985895.E4ZT54"/>
<dbReference type="OMA" id="TMRFISQ"/>
<gene>
    <name evidence="2" type="ORF">LEMA_P119760.1</name>
</gene>
<evidence type="ECO:0000313" key="3">
    <source>
        <dbReference type="Proteomes" id="UP000002668"/>
    </source>
</evidence>
<dbReference type="Proteomes" id="UP000002668">
    <property type="component" value="Genome"/>
</dbReference>
<dbReference type="VEuPathDB" id="FungiDB:LEMA_P119760.1"/>
<dbReference type="AlphaFoldDB" id="E4ZT54"/>
<dbReference type="HOGENOM" id="CLU_021768_3_0_1"/>
<dbReference type="EMBL" id="FP929123">
    <property type="protein sequence ID" value="CBX94485.1"/>
    <property type="molecule type" value="Genomic_DNA"/>
</dbReference>
<feature type="domain" description="Aminoglycoside phosphotransferase" evidence="1">
    <location>
        <begin position="64"/>
        <end position="258"/>
    </location>
</feature>
<dbReference type="InParanoid" id="E4ZT54"/>
<dbReference type="CDD" id="cd05120">
    <property type="entry name" value="APH_ChoK_like"/>
    <property type="match status" value="1"/>
</dbReference>
<evidence type="ECO:0000313" key="2">
    <source>
        <dbReference type="EMBL" id="CBX94485.1"/>
    </source>
</evidence>
<dbReference type="PANTHER" id="PTHR21310:SF55">
    <property type="entry name" value="AMINOGLYCOSIDE PHOSPHOTRANSFERASE DOMAIN-CONTAINING PROTEIN"/>
    <property type="match status" value="1"/>
</dbReference>
<dbReference type="InterPro" id="IPR002575">
    <property type="entry name" value="Aminoglycoside_PTrfase"/>
</dbReference>
<keyword evidence="3" id="KW-1185">Reference proteome</keyword>
<protein>
    <recommendedName>
        <fullName evidence="1">Aminoglycoside phosphotransferase domain-containing protein</fullName>
    </recommendedName>
</protein>
<reference evidence="3" key="1">
    <citation type="journal article" date="2011" name="Nat. Commun.">
        <title>Effector diversification within compartments of the Leptosphaeria maculans genome affected by Repeat-Induced Point mutations.</title>
        <authorList>
            <person name="Rouxel T."/>
            <person name="Grandaubert J."/>
            <person name="Hane J.K."/>
            <person name="Hoede C."/>
            <person name="van de Wouw A.P."/>
            <person name="Couloux A."/>
            <person name="Dominguez V."/>
            <person name="Anthouard V."/>
            <person name="Bally P."/>
            <person name="Bourras S."/>
            <person name="Cozijnsen A.J."/>
            <person name="Ciuffetti L.M."/>
            <person name="Degrave A."/>
            <person name="Dilmaghani A."/>
            <person name="Duret L."/>
            <person name="Fudal I."/>
            <person name="Goodwin S.B."/>
            <person name="Gout L."/>
            <person name="Glaser N."/>
            <person name="Linglin J."/>
            <person name="Kema G.H.J."/>
            <person name="Lapalu N."/>
            <person name="Lawrence C.B."/>
            <person name="May K."/>
            <person name="Meyer M."/>
            <person name="Ollivier B."/>
            <person name="Poulain J."/>
            <person name="Schoch C.L."/>
            <person name="Simon A."/>
            <person name="Spatafora J.W."/>
            <person name="Stachowiak A."/>
            <person name="Turgeon B.G."/>
            <person name="Tyler B.M."/>
            <person name="Vincent D."/>
            <person name="Weissenbach J."/>
            <person name="Amselem J."/>
            <person name="Quesneville H."/>
            <person name="Oliver R.P."/>
            <person name="Wincker P."/>
            <person name="Balesdent M.-H."/>
            <person name="Howlett B.J."/>
        </authorList>
    </citation>
    <scope>NUCLEOTIDE SEQUENCE [LARGE SCALE GENOMIC DNA]</scope>
    <source>
        <strain evidence="3">JN3 / isolate v23.1.3 / race Av1-4-5-6-7-8</strain>
    </source>
</reference>